<feature type="transmembrane region" description="Helical" evidence="4">
    <location>
        <begin position="575"/>
        <end position="595"/>
    </location>
</feature>
<feature type="transmembrane region" description="Helical" evidence="4">
    <location>
        <begin position="477"/>
        <end position="504"/>
    </location>
</feature>
<dbReference type="STRING" id="1853130.PMA3_16390"/>
<evidence type="ECO:0000259" key="5">
    <source>
        <dbReference type="SMART" id="SM00900"/>
    </source>
</evidence>
<keyword evidence="3 4" id="KW-0472">Membrane</keyword>
<dbReference type="KEGG" id="psil:PMA3_16390"/>
<evidence type="ECO:0000256" key="2">
    <source>
        <dbReference type="ARBA" id="ARBA00022475"/>
    </source>
</evidence>
<feature type="domain" description="FMN-binding" evidence="5">
    <location>
        <begin position="101"/>
        <end position="194"/>
    </location>
</feature>
<dbReference type="InterPro" id="IPR007329">
    <property type="entry name" value="FMN-bd"/>
</dbReference>
<dbReference type="GO" id="GO:0003677">
    <property type="term" value="F:DNA binding"/>
    <property type="evidence" value="ECO:0007669"/>
    <property type="project" value="InterPro"/>
</dbReference>
<dbReference type="InterPro" id="IPR052378">
    <property type="entry name" value="NosR_regulator"/>
</dbReference>
<keyword evidence="2" id="KW-1003">Cell membrane</keyword>
<comment type="subcellular location">
    <subcellularLocation>
        <location evidence="1">Cell membrane</location>
    </subcellularLocation>
</comment>
<sequence length="756" mass="84990">MTESPLDFGQPMTLHQPSIHRHLRSLREWCVGLMLVLIAATLGAVQAKEYGGIEQQRIEKTFPLTDSVSAPEGKFKVRTLSTAGAITGYVFQSLDVVDIPAYSGKPINTQVILDPAGAIKDAYVLEHHEPILLIGIPEAKLHAFSAKYKDINVSQRVVVGHSSDPNAVTVDAIAGATVTAMVVNEVIMRAAHEVAVSLKLVEDKSGQAQKPATVRQDFYEPATWEQLTGNGAIRRLNLTRGQVDAAFKGTEAEGIDIASAEQVDDTFIELYVADLNPPTIGRNLLGDNQYRFLMQELKPGEQAIAVLGRGLFSYKGSGYVRGGIFDRVQLRQFGNVISFRDMDHQRLSDVFAKGIPEFDEMSIFIVREPARFDPGAAWTLELLVRRQTGPVSGTFSSFELPYQMPEPYLERPLPSAEELAAIEEAGRPMWVTIWYQKQFQIMVLGAALLLLTTILFLQDTFTRRPHFLHWLRRGYLVFTVVFIGWYALGQLSVVNVLTFVHALFENFRWELFLTDPLIFMLWVFTAASILLWGRGVFCGWLCPFGALQELINEAARKLKIPQYELPFAVHERLWAIKYIILLALFGVSLESMTTAELFAEVEPFKTAITLRFDRQWWFVLYAVALLVINIFTRKVYCRYICPLGAALAIPTKLRLFDWLKRRKECGDPCQLCAKECEIQAIHPDGRINANECHYCLDCQMTWNNDHKCPPLINKRKKQRGKAAPVSAQLIPVVEVTAEPGEHTSPVTVFIPSRSTS</sequence>
<feature type="transmembrane region" description="Helical" evidence="4">
    <location>
        <begin position="439"/>
        <end position="457"/>
    </location>
</feature>
<feature type="transmembrane region" description="Helical" evidence="4">
    <location>
        <begin position="615"/>
        <end position="632"/>
    </location>
</feature>
<keyword evidence="4" id="KW-1133">Transmembrane helix</keyword>
<proteinExistence type="predicted"/>
<protein>
    <submittedName>
        <fullName evidence="6">Ferredoxin</fullName>
    </submittedName>
</protein>
<dbReference type="Pfam" id="PF04205">
    <property type="entry name" value="FMN_bind"/>
    <property type="match status" value="1"/>
</dbReference>
<dbReference type="GO" id="GO:0010181">
    <property type="term" value="F:FMN binding"/>
    <property type="evidence" value="ECO:0007669"/>
    <property type="project" value="InterPro"/>
</dbReference>
<dbReference type="RefSeq" id="WP_064678147.1">
    <property type="nucleotide sequence ID" value="NZ_CP014870.1"/>
</dbReference>
<evidence type="ECO:0000256" key="4">
    <source>
        <dbReference type="SAM" id="Phobius"/>
    </source>
</evidence>
<evidence type="ECO:0000256" key="1">
    <source>
        <dbReference type="ARBA" id="ARBA00004236"/>
    </source>
</evidence>
<dbReference type="Pfam" id="PF12801">
    <property type="entry name" value="Fer4_5"/>
    <property type="match status" value="2"/>
</dbReference>
<dbReference type="PANTHER" id="PTHR30224">
    <property type="entry name" value="ELECTRON TRANSPORT PROTEIN"/>
    <property type="match status" value="1"/>
</dbReference>
<dbReference type="Proteomes" id="UP000078354">
    <property type="component" value="Chromosome"/>
</dbReference>
<accession>A0A191YUS7</accession>
<gene>
    <name evidence="6" type="ORF">PMA3_16390</name>
</gene>
<dbReference type="EMBL" id="CP014870">
    <property type="protein sequence ID" value="ANJ56637.1"/>
    <property type="molecule type" value="Genomic_DNA"/>
</dbReference>
<dbReference type="SUPFAM" id="SSF54862">
    <property type="entry name" value="4Fe-4S ferredoxins"/>
    <property type="match status" value="1"/>
</dbReference>
<feature type="transmembrane region" description="Helical" evidence="4">
    <location>
        <begin position="516"/>
        <end position="533"/>
    </location>
</feature>
<evidence type="ECO:0000256" key="3">
    <source>
        <dbReference type="ARBA" id="ARBA00023136"/>
    </source>
</evidence>
<dbReference type="PIRSF" id="PIRSF036354">
    <property type="entry name" value="NosR"/>
    <property type="match status" value="1"/>
</dbReference>
<dbReference type="GO" id="GO:0045893">
    <property type="term" value="P:positive regulation of DNA-templated transcription"/>
    <property type="evidence" value="ECO:0007669"/>
    <property type="project" value="InterPro"/>
</dbReference>
<dbReference type="AlphaFoldDB" id="A0A191YUS7"/>
<evidence type="ECO:0000313" key="7">
    <source>
        <dbReference type="Proteomes" id="UP000078354"/>
    </source>
</evidence>
<evidence type="ECO:0000313" key="6">
    <source>
        <dbReference type="EMBL" id="ANJ56637.1"/>
    </source>
</evidence>
<organism evidence="6 7">
    <name type="scientific">Pseudomonas silesiensis</name>
    <dbReference type="NCBI Taxonomy" id="1853130"/>
    <lineage>
        <taxon>Bacteria</taxon>
        <taxon>Pseudomonadati</taxon>
        <taxon>Pseudomonadota</taxon>
        <taxon>Gammaproteobacteria</taxon>
        <taxon>Pseudomonadales</taxon>
        <taxon>Pseudomonadaceae</taxon>
        <taxon>Pseudomonas</taxon>
    </lineage>
</organism>
<name>A0A191YUS7_9PSED</name>
<dbReference type="InterPro" id="IPR011399">
    <property type="entry name" value="NosR"/>
</dbReference>
<dbReference type="NCBIfam" id="NF046105">
    <property type="entry name" value="TransRegNosR"/>
    <property type="match status" value="1"/>
</dbReference>
<dbReference type="GO" id="GO:0005886">
    <property type="term" value="C:plasma membrane"/>
    <property type="evidence" value="ECO:0007669"/>
    <property type="project" value="UniProtKB-SubCell"/>
</dbReference>
<keyword evidence="7" id="KW-1185">Reference proteome</keyword>
<reference evidence="6 7" key="1">
    <citation type="journal article" date="2018" name="Syst. Appl. Microbiol.">
        <title>Pseudomonas silesiensis sp. nov. strain A3T isolated from a biological pesticide sewage treatment plant and analysis of the complete genome sequence.</title>
        <authorList>
            <person name="Kaminski M.A."/>
            <person name="Furmanczyk E.M."/>
            <person name="Sobczak A."/>
            <person name="Dziembowski A."/>
            <person name="Lipinski L."/>
        </authorList>
    </citation>
    <scope>NUCLEOTIDE SEQUENCE [LARGE SCALE GENOMIC DNA]</scope>
    <source>
        <strain evidence="6 7">A3</strain>
    </source>
</reference>
<dbReference type="OrthoDB" id="9806398at2"/>
<dbReference type="InterPro" id="IPR017896">
    <property type="entry name" value="4Fe4S_Fe-S-bd"/>
</dbReference>
<dbReference type="PANTHER" id="PTHR30224:SF4">
    <property type="entry name" value="ELECTRON TRANSPORT PROTEIN YCCM-RELATED"/>
    <property type="match status" value="1"/>
</dbReference>
<dbReference type="SMART" id="SM00900">
    <property type="entry name" value="FMN_bind"/>
    <property type="match status" value="1"/>
</dbReference>
<keyword evidence="4" id="KW-0812">Transmembrane</keyword>